<organism evidence="1 2">
    <name type="scientific">Nephila pilipes</name>
    <name type="common">Giant wood spider</name>
    <name type="synonym">Nephila maculata</name>
    <dbReference type="NCBI Taxonomy" id="299642"/>
    <lineage>
        <taxon>Eukaryota</taxon>
        <taxon>Metazoa</taxon>
        <taxon>Ecdysozoa</taxon>
        <taxon>Arthropoda</taxon>
        <taxon>Chelicerata</taxon>
        <taxon>Arachnida</taxon>
        <taxon>Araneae</taxon>
        <taxon>Araneomorphae</taxon>
        <taxon>Entelegynae</taxon>
        <taxon>Araneoidea</taxon>
        <taxon>Nephilidae</taxon>
        <taxon>Nephila</taxon>
    </lineage>
</organism>
<protein>
    <submittedName>
        <fullName evidence="1">Uncharacterized protein</fullName>
    </submittedName>
</protein>
<reference evidence="1" key="1">
    <citation type="submission" date="2020-08" db="EMBL/GenBank/DDBJ databases">
        <title>Multicomponent nature underlies the extraordinary mechanical properties of spider dragline silk.</title>
        <authorList>
            <person name="Kono N."/>
            <person name="Nakamura H."/>
            <person name="Mori M."/>
            <person name="Yoshida Y."/>
            <person name="Ohtoshi R."/>
            <person name="Malay A.D."/>
            <person name="Moran D.A.P."/>
            <person name="Tomita M."/>
            <person name="Numata K."/>
            <person name="Arakawa K."/>
        </authorList>
    </citation>
    <scope>NUCLEOTIDE SEQUENCE</scope>
</reference>
<proteinExistence type="predicted"/>
<name>A0A8X6R0Q3_NEPPI</name>
<keyword evidence="2" id="KW-1185">Reference proteome</keyword>
<accession>A0A8X6R0Q3</accession>
<dbReference type="EMBL" id="BMAW01037466">
    <property type="protein sequence ID" value="GFU48505.1"/>
    <property type="molecule type" value="Genomic_DNA"/>
</dbReference>
<evidence type="ECO:0000313" key="2">
    <source>
        <dbReference type="Proteomes" id="UP000887013"/>
    </source>
</evidence>
<comment type="caution">
    <text evidence="1">The sequence shown here is derived from an EMBL/GenBank/DDBJ whole genome shotgun (WGS) entry which is preliminary data.</text>
</comment>
<dbReference type="Proteomes" id="UP000887013">
    <property type="component" value="Unassembled WGS sequence"/>
</dbReference>
<sequence>MSGCDSGTFLRRLFISHIGAVIVNWLKMRGSSGFSSGVQSALASSIVGLDYFCVYEVTDVRYLHAEYLVARISLGTGGVRDTEDVRASMRRRYQAFITARGWPFEQLYESC</sequence>
<evidence type="ECO:0000313" key="1">
    <source>
        <dbReference type="EMBL" id="GFU48505.1"/>
    </source>
</evidence>
<gene>
    <name evidence="1" type="ORF">NPIL_45751</name>
</gene>
<dbReference type="AlphaFoldDB" id="A0A8X6R0Q3"/>